<dbReference type="InterPro" id="IPR032675">
    <property type="entry name" value="LRR_dom_sf"/>
</dbReference>
<dbReference type="RefSeq" id="WP_345327873.1">
    <property type="nucleotide sequence ID" value="NZ_BAABGA010000120.1"/>
</dbReference>
<accession>A0ABP8NQG6</accession>
<evidence type="ECO:0008006" key="4">
    <source>
        <dbReference type="Google" id="ProtNLM"/>
    </source>
</evidence>
<dbReference type="PANTHER" id="PTHR13318">
    <property type="entry name" value="PARTNER OF PAIRED, ISOFORM B-RELATED"/>
    <property type="match status" value="1"/>
</dbReference>
<keyword evidence="1" id="KW-0472">Membrane</keyword>
<organism evidence="2 3">
    <name type="scientific">Novipirellula rosea</name>
    <dbReference type="NCBI Taxonomy" id="1031540"/>
    <lineage>
        <taxon>Bacteria</taxon>
        <taxon>Pseudomonadati</taxon>
        <taxon>Planctomycetota</taxon>
        <taxon>Planctomycetia</taxon>
        <taxon>Pirellulales</taxon>
        <taxon>Pirellulaceae</taxon>
        <taxon>Novipirellula</taxon>
    </lineage>
</organism>
<dbReference type="Proteomes" id="UP001500840">
    <property type="component" value="Unassembled WGS sequence"/>
</dbReference>
<evidence type="ECO:0000313" key="3">
    <source>
        <dbReference type="Proteomes" id="UP001500840"/>
    </source>
</evidence>
<protein>
    <recommendedName>
        <fullName evidence="4">Leucine Rich repeats (2 copies)</fullName>
    </recommendedName>
</protein>
<gene>
    <name evidence="2" type="ORF">GCM10023156_65320</name>
</gene>
<dbReference type="Gene3D" id="3.80.10.10">
    <property type="entry name" value="Ribonuclease Inhibitor"/>
    <property type="match status" value="1"/>
</dbReference>
<feature type="transmembrane region" description="Helical" evidence="1">
    <location>
        <begin position="69"/>
        <end position="88"/>
    </location>
</feature>
<dbReference type="EMBL" id="BAABGA010000120">
    <property type="protein sequence ID" value="GAA4471156.1"/>
    <property type="molecule type" value="Genomic_DNA"/>
</dbReference>
<evidence type="ECO:0000313" key="2">
    <source>
        <dbReference type="EMBL" id="GAA4471156.1"/>
    </source>
</evidence>
<evidence type="ECO:0000256" key="1">
    <source>
        <dbReference type="SAM" id="Phobius"/>
    </source>
</evidence>
<sequence length="644" mass="72124">MANTLHQIQVFRSRVQRISGSTQAVRLQREKTFDFDRAAYDTPLQNHPVSAKVDGPQLAPSTDNLMRHAAFVMAVVALGITMVAPSLAADRTTFAVALPPDAAAVDPEKWEDATFANQAMLDKPAATDTASGTTDLAWRAYSELWQAHAADPSNRAIRRFLGLPLSGTIEIRSARGRSAPSWLQWRRGSYQQFESPHFTIYSRASDADSQRVAVDLEQCYWVWTQMFFPLWEGNQQVALAFAEWTPGTSIADLLAKKTSRLSTRAKLTVVLFRDWNEYAATLSKAIPGIERSTGFYSDENRTTFLFAGHEETEATRRHELTHQLFREATRSTRSRTSRSAVDKMPGEDAGFWLIEGIAGYFESLQLHPSRATLGGWDASRLQYARYRTLVGGDFMPLSELEPEGRLQAQQRPDLARYYAHAIAHTHQLLDGGNIENRKWIYHHLAELYGIESPYPDVPAPDTGVQPMRSFLTVNDEDLKRNPPDPATKRLCLSSCEVTADGIEGFPKLPQLDWLDLSRNRQIDSDVVNSVLADATSLTQLSLEATAVDNRIADPLKNAKKLEELDLSFAAIDDSLIQAISGLSELRTLWLTKTEVSDAAMDVIETLPKLEVLDVQQTKVTDARLEQFKRARPNVKLNPLELRVQ</sequence>
<keyword evidence="1" id="KW-1133">Transmembrane helix</keyword>
<keyword evidence="1" id="KW-0812">Transmembrane</keyword>
<proteinExistence type="predicted"/>
<name>A0ABP8NQG6_9BACT</name>
<dbReference type="SUPFAM" id="SSF52047">
    <property type="entry name" value="RNI-like"/>
    <property type="match status" value="1"/>
</dbReference>
<keyword evidence="3" id="KW-1185">Reference proteome</keyword>
<comment type="caution">
    <text evidence="2">The sequence shown here is derived from an EMBL/GenBank/DDBJ whole genome shotgun (WGS) entry which is preliminary data.</text>
</comment>
<reference evidence="3" key="1">
    <citation type="journal article" date="2019" name="Int. J. Syst. Evol. Microbiol.">
        <title>The Global Catalogue of Microorganisms (GCM) 10K type strain sequencing project: providing services to taxonomists for standard genome sequencing and annotation.</title>
        <authorList>
            <consortium name="The Broad Institute Genomics Platform"/>
            <consortium name="The Broad Institute Genome Sequencing Center for Infectious Disease"/>
            <person name="Wu L."/>
            <person name="Ma J."/>
        </authorList>
    </citation>
    <scope>NUCLEOTIDE SEQUENCE [LARGE SCALE GENOMIC DNA]</scope>
    <source>
        <strain evidence="3">JCM 17759</strain>
    </source>
</reference>